<reference evidence="2" key="1">
    <citation type="journal article" date="2019" name="Int. J. Syst. Evol. Microbiol.">
        <title>The Global Catalogue of Microorganisms (GCM) 10K type strain sequencing project: providing services to taxonomists for standard genome sequencing and annotation.</title>
        <authorList>
            <consortium name="The Broad Institute Genomics Platform"/>
            <consortium name="The Broad Institute Genome Sequencing Center for Infectious Disease"/>
            <person name="Wu L."/>
            <person name="Ma J."/>
        </authorList>
    </citation>
    <scope>NUCLEOTIDE SEQUENCE [LARGE SCALE GENOMIC DNA]</scope>
    <source>
        <strain evidence="2">KCTC 32239</strain>
    </source>
</reference>
<dbReference type="InterPro" id="IPR050816">
    <property type="entry name" value="Flavin-dep_Halogenase_NPB"/>
</dbReference>
<dbReference type="PIRSF" id="PIRSF011396">
    <property type="entry name" value="Trp_halogenase"/>
    <property type="match status" value="1"/>
</dbReference>
<dbReference type="Gene3D" id="3.50.50.60">
    <property type="entry name" value="FAD/NAD(P)-binding domain"/>
    <property type="match status" value="1"/>
</dbReference>
<protein>
    <submittedName>
        <fullName evidence="1">Tryptophan halogenase</fullName>
    </submittedName>
</protein>
<gene>
    <name evidence="1" type="ORF">GCM10011613_22470</name>
</gene>
<sequence length="501" mass="56695">MSEPIEIVIVGGGTAGWMCASGLASLVKANICRVTLIESESIASVGVGEATLPHMKEFNDYIGINEVDMMQKTNATIKLGIEFVNWGFLGSSYIHPFGTFGEKIGGADFHQQWARVKQAGDVEPIEAFSYAIQACRKNRFEFPVDNHSEINSTYSYAYHFDAGLYAKFLRQFAEAKGLKRVEGIITDVNLHPDSGNITSVTLESGHKIVGDYFIDCSGFRSLLMGKTMQMPFEDWSQWLVCDRAFAVPSERVEILTPYTRSTAKAAGWQWRIPLQHRTGNGYVYSSQFISDDEAAHSVLKDLDAPALAEPKMLKFKAGRYKKSWHKNCIAMGLASGFLEPLESTSIYLIQVAIINLMNLFPNKNPDQALSDEFNRLVDLEYDRVRDFLILHYHLNSRDDSELWRYCRNMPVPESLQHKINVFKHRGHIDLYRYGLFAPPSWISVFLGQGLQQENVDPYAHNLSLDQIKKKLNDLSTSIKERVEIMPMHDEFLADYCPSKLG</sequence>
<accession>A0ABQ3B650</accession>
<dbReference type="Pfam" id="PF04820">
    <property type="entry name" value="Trp_halogenase"/>
    <property type="match status" value="1"/>
</dbReference>
<evidence type="ECO:0000313" key="1">
    <source>
        <dbReference type="EMBL" id="GGY77427.1"/>
    </source>
</evidence>
<dbReference type="InterPro" id="IPR006905">
    <property type="entry name" value="Flavin_halogenase"/>
</dbReference>
<name>A0ABQ3B650_9GAMM</name>
<organism evidence="1 2">
    <name type="scientific">Cellvibrio zantedeschiae</name>
    <dbReference type="NCBI Taxonomy" id="1237077"/>
    <lineage>
        <taxon>Bacteria</taxon>
        <taxon>Pseudomonadati</taxon>
        <taxon>Pseudomonadota</taxon>
        <taxon>Gammaproteobacteria</taxon>
        <taxon>Cellvibrionales</taxon>
        <taxon>Cellvibrionaceae</taxon>
        <taxon>Cellvibrio</taxon>
    </lineage>
</organism>
<dbReference type="PANTHER" id="PTHR43747">
    <property type="entry name" value="FAD-BINDING PROTEIN"/>
    <property type="match status" value="1"/>
</dbReference>
<evidence type="ECO:0000313" key="2">
    <source>
        <dbReference type="Proteomes" id="UP000619761"/>
    </source>
</evidence>
<dbReference type="EMBL" id="BMYZ01000002">
    <property type="protein sequence ID" value="GGY77427.1"/>
    <property type="molecule type" value="Genomic_DNA"/>
</dbReference>
<dbReference type="SUPFAM" id="SSF51905">
    <property type="entry name" value="FAD/NAD(P)-binding domain"/>
    <property type="match status" value="1"/>
</dbReference>
<proteinExistence type="predicted"/>
<dbReference type="InterPro" id="IPR033856">
    <property type="entry name" value="Trp_halogen"/>
</dbReference>
<keyword evidence="2" id="KW-1185">Reference proteome</keyword>
<dbReference type="PANTHER" id="PTHR43747:SF4">
    <property type="entry name" value="FLAVIN-DEPENDENT TRYPTOPHAN HALOGENASE"/>
    <property type="match status" value="1"/>
</dbReference>
<dbReference type="Proteomes" id="UP000619761">
    <property type="component" value="Unassembled WGS sequence"/>
</dbReference>
<dbReference type="RefSeq" id="WP_189418655.1">
    <property type="nucleotide sequence ID" value="NZ_BMYZ01000002.1"/>
</dbReference>
<comment type="caution">
    <text evidence="1">The sequence shown here is derived from an EMBL/GenBank/DDBJ whole genome shotgun (WGS) entry which is preliminary data.</text>
</comment>
<dbReference type="InterPro" id="IPR036188">
    <property type="entry name" value="FAD/NAD-bd_sf"/>
</dbReference>